<dbReference type="InterPro" id="IPR003593">
    <property type="entry name" value="AAA+_ATPase"/>
</dbReference>
<dbReference type="Gene3D" id="1.10.8.60">
    <property type="match status" value="1"/>
</dbReference>
<proteinExistence type="predicted"/>
<dbReference type="PANTHER" id="PTHR48102:SF6">
    <property type="entry name" value="CLP PROTEASE REGULATORY SUBUNIT CLPX1, MITOCHONDRIAL"/>
    <property type="match status" value="1"/>
</dbReference>
<dbReference type="ExpressionAtlas" id="A0A1D6H4N5">
    <property type="expression patterns" value="baseline and differential"/>
</dbReference>
<evidence type="ECO:0000256" key="1">
    <source>
        <dbReference type="ARBA" id="ARBA00022741"/>
    </source>
</evidence>
<sequence>MLSPITGPAVRTVRSPQRSGDSPEKPLSLPRVWAPSGGSTWLGLQPPVGKTLMERTGAGKAGVGVALTWDDGFPRPRRFAVGWTSLSSASSEPRRSAADCSQSDSCTSDTDMVELEKSNILVMGPTGSGKTLLAKTLARFVNVPFVIADATSLTQAGYVGEDVESILYKLLAPCRGMGTEMVNSLPHVKAADFDVAAAQQGIVYIDEVDKITKKAESINLSRDVSGEGVQQALLKMLEGTVCLSTFEVVSVPEKGARRHPRGDNIQIDTKNILFICGGAFVDLEKTISERRHDSSIGFRAQVRSNMRSGGVINAEITSSLLKSVESGDLIAYGLIPEFVGRFPILVGLSSLSEDQLVEVLTEPKNALGRQYTKLFEMNDVKLHFTEEALRLIAKRAISKNTGARGLRSILESILTEAMYEIPETRTGKDKIDAVVVDEESVGSVNQHGIGAKILCGEKALDVYLANHNNKESTGQLQERPNGESEIDTEAPSRVASM</sequence>
<dbReference type="GO" id="GO:0006508">
    <property type="term" value="P:proteolysis"/>
    <property type="evidence" value="ECO:0007669"/>
    <property type="project" value="UniProtKB-KW"/>
</dbReference>
<dbReference type="Pfam" id="PF10431">
    <property type="entry name" value="ClpB_D2-small"/>
    <property type="match status" value="1"/>
</dbReference>
<keyword evidence="1" id="KW-0547">Nucleotide-binding</keyword>
<keyword evidence="5" id="KW-0645">Protease</keyword>
<protein>
    <submittedName>
        <fullName evidence="5">ATP-dependent Clp protease ATP-binding subunit clpX</fullName>
    </submittedName>
</protein>
<dbReference type="SUPFAM" id="SSF52540">
    <property type="entry name" value="P-loop containing nucleoside triphosphate hydrolases"/>
    <property type="match status" value="1"/>
</dbReference>
<evidence type="ECO:0000313" key="5">
    <source>
        <dbReference type="EMBL" id="AQK69785.1"/>
    </source>
</evidence>
<gene>
    <name evidence="5" type="ORF">ZEAMMB73_Zm00001d015948</name>
</gene>
<dbReference type="InterPro" id="IPR003959">
    <property type="entry name" value="ATPase_AAA_core"/>
</dbReference>
<dbReference type="Gene3D" id="3.40.50.300">
    <property type="entry name" value="P-loop containing nucleotide triphosphate hydrolases"/>
    <property type="match status" value="1"/>
</dbReference>
<dbReference type="GO" id="GO:0140662">
    <property type="term" value="F:ATP-dependent protein folding chaperone"/>
    <property type="evidence" value="ECO:0007669"/>
    <property type="project" value="InterPro"/>
</dbReference>
<dbReference type="GO" id="GO:0051082">
    <property type="term" value="F:unfolded protein binding"/>
    <property type="evidence" value="ECO:0007669"/>
    <property type="project" value="InterPro"/>
</dbReference>
<evidence type="ECO:0000259" key="4">
    <source>
        <dbReference type="SMART" id="SM01086"/>
    </source>
</evidence>
<name>A0A1D6H4N5_MAIZE</name>
<dbReference type="Pfam" id="PF07724">
    <property type="entry name" value="AAA_2"/>
    <property type="match status" value="1"/>
</dbReference>
<dbReference type="GO" id="GO:0005524">
    <property type="term" value="F:ATP binding"/>
    <property type="evidence" value="ECO:0007669"/>
    <property type="project" value="UniProtKB-KW"/>
</dbReference>
<dbReference type="InterPro" id="IPR027417">
    <property type="entry name" value="P-loop_NTPase"/>
</dbReference>
<dbReference type="GO" id="GO:0016887">
    <property type="term" value="F:ATP hydrolysis activity"/>
    <property type="evidence" value="ECO:0007669"/>
    <property type="project" value="InterPro"/>
</dbReference>
<dbReference type="PANTHER" id="PTHR48102">
    <property type="entry name" value="ATP-DEPENDENT CLP PROTEASE ATP-BINDING SUBUNIT CLPX-LIKE, MITOCHONDRIAL-RELATED"/>
    <property type="match status" value="1"/>
</dbReference>
<dbReference type="InterPro" id="IPR050052">
    <property type="entry name" value="ATP-dep_Clp_protease_ClpX"/>
</dbReference>
<dbReference type="NCBIfam" id="NF003745">
    <property type="entry name" value="PRK05342.1"/>
    <property type="match status" value="1"/>
</dbReference>
<dbReference type="GO" id="GO:0008233">
    <property type="term" value="F:peptidase activity"/>
    <property type="evidence" value="ECO:0007669"/>
    <property type="project" value="UniProtKB-KW"/>
</dbReference>
<dbReference type="AlphaFoldDB" id="A0A1D6H4N5"/>
<organism evidence="5">
    <name type="scientific">Zea mays</name>
    <name type="common">Maize</name>
    <dbReference type="NCBI Taxonomy" id="4577"/>
    <lineage>
        <taxon>Eukaryota</taxon>
        <taxon>Viridiplantae</taxon>
        <taxon>Streptophyta</taxon>
        <taxon>Embryophyta</taxon>
        <taxon>Tracheophyta</taxon>
        <taxon>Spermatophyta</taxon>
        <taxon>Magnoliopsida</taxon>
        <taxon>Liliopsida</taxon>
        <taxon>Poales</taxon>
        <taxon>Poaceae</taxon>
        <taxon>PACMAD clade</taxon>
        <taxon>Panicoideae</taxon>
        <taxon>Andropogonodae</taxon>
        <taxon>Andropogoneae</taxon>
        <taxon>Tripsacinae</taxon>
        <taxon>Zea</taxon>
    </lineage>
</organism>
<dbReference type="SMART" id="SM01086">
    <property type="entry name" value="ClpB_D2-small"/>
    <property type="match status" value="1"/>
</dbReference>
<keyword evidence="5" id="KW-0378">Hydrolase</keyword>
<dbReference type="NCBIfam" id="TIGR00382">
    <property type="entry name" value="clpX"/>
    <property type="match status" value="1"/>
</dbReference>
<feature type="domain" description="AAA+ ATPase" evidence="3">
    <location>
        <begin position="116"/>
        <end position="273"/>
    </location>
</feature>
<dbReference type="SMART" id="SM00382">
    <property type="entry name" value="AAA"/>
    <property type="match status" value="1"/>
</dbReference>
<accession>A0A1D6H4N5</accession>
<reference evidence="5" key="1">
    <citation type="submission" date="2015-12" db="EMBL/GenBank/DDBJ databases">
        <title>Update maize B73 reference genome by single molecule sequencing technologies.</title>
        <authorList>
            <consortium name="Maize Genome Sequencing Project"/>
            <person name="Ware D."/>
        </authorList>
    </citation>
    <scope>NUCLEOTIDE SEQUENCE</scope>
    <source>
        <tissue evidence="5">Seedling</tissue>
    </source>
</reference>
<feature type="domain" description="Clp ATPase C-terminal" evidence="4">
    <location>
        <begin position="351"/>
        <end position="442"/>
    </location>
</feature>
<dbReference type="FunFam" id="1.10.8.60:FF:000002">
    <property type="entry name" value="ATP-dependent Clp protease ATP-binding subunit ClpX"/>
    <property type="match status" value="1"/>
</dbReference>
<evidence type="ECO:0000259" key="3">
    <source>
        <dbReference type="SMART" id="SM00382"/>
    </source>
</evidence>
<dbReference type="InterPro" id="IPR004487">
    <property type="entry name" value="Clp_protease_ATP-bd_su_ClpX"/>
</dbReference>
<dbReference type="InterPro" id="IPR019489">
    <property type="entry name" value="Clp_ATPase_C"/>
</dbReference>
<keyword evidence="2 5" id="KW-0067">ATP-binding</keyword>
<dbReference type="EMBL" id="CM000781">
    <property type="protein sequence ID" value="AQK69785.1"/>
    <property type="molecule type" value="Genomic_DNA"/>
</dbReference>
<evidence type="ECO:0000256" key="2">
    <source>
        <dbReference type="ARBA" id="ARBA00022840"/>
    </source>
</evidence>